<comment type="caution">
    <text evidence="2">The sequence shown here is derived from an EMBL/GenBank/DDBJ whole genome shotgun (WGS) entry which is preliminary data.</text>
</comment>
<accession>A0A644ZC62</accession>
<name>A0A644ZC62_9ZZZZ</name>
<evidence type="ECO:0000259" key="1">
    <source>
        <dbReference type="Pfam" id="PF04316"/>
    </source>
</evidence>
<evidence type="ECO:0000313" key="2">
    <source>
        <dbReference type="EMBL" id="MPM36303.1"/>
    </source>
</evidence>
<dbReference type="Pfam" id="PF04316">
    <property type="entry name" value="FlgM"/>
    <property type="match status" value="1"/>
</dbReference>
<protein>
    <recommendedName>
        <fullName evidence="1">Anti-sigma-28 factor FlgM C-terminal domain-containing protein</fullName>
    </recommendedName>
</protein>
<dbReference type="InterPro" id="IPR031316">
    <property type="entry name" value="FlgM_C"/>
</dbReference>
<feature type="domain" description="Anti-sigma-28 factor FlgM C-terminal" evidence="1">
    <location>
        <begin position="34"/>
        <end position="91"/>
    </location>
</feature>
<dbReference type="InterPro" id="IPR035890">
    <property type="entry name" value="Anti-sigma-28_factor_FlgM_sf"/>
</dbReference>
<dbReference type="SUPFAM" id="SSF101498">
    <property type="entry name" value="Anti-sigma factor FlgM"/>
    <property type="match status" value="1"/>
</dbReference>
<reference evidence="2" key="1">
    <citation type="submission" date="2019-08" db="EMBL/GenBank/DDBJ databases">
        <authorList>
            <person name="Kucharzyk K."/>
            <person name="Murdoch R.W."/>
            <person name="Higgins S."/>
            <person name="Loffler F."/>
        </authorList>
    </citation>
    <scope>NUCLEOTIDE SEQUENCE</scope>
</reference>
<sequence length="98" mass="10387">MKINSVGNSDAISSYQNVKNNTFQKSSPTAHISDSVELSEGAQKYSALLKAAKEAMVKSGSDEEVRAADIAARIKDGSYKVSSDDVVKDILSGYPSKG</sequence>
<dbReference type="EMBL" id="VSSQ01007563">
    <property type="protein sequence ID" value="MPM36303.1"/>
    <property type="molecule type" value="Genomic_DNA"/>
</dbReference>
<gene>
    <name evidence="2" type="ORF">SDC9_82898</name>
</gene>
<organism evidence="2">
    <name type="scientific">bioreactor metagenome</name>
    <dbReference type="NCBI Taxonomy" id="1076179"/>
    <lineage>
        <taxon>unclassified sequences</taxon>
        <taxon>metagenomes</taxon>
        <taxon>ecological metagenomes</taxon>
    </lineage>
</organism>
<proteinExistence type="predicted"/>
<dbReference type="AlphaFoldDB" id="A0A644ZC62"/>